<gene>
    <name evidence="8" type="ORF">D7Z96_06200</name>
</gene>
<reference evidence="8 9" key="1">
    <citation type="submission" date="2018-10" db="EMBL/GenBank/DDBJ databases">
        <title>Genome-guide identification and characterization of bacteria that degrade polycyclic aromatic hydrocarbons and resist hexavalent chromium simultaneously.</title>
        <authorList>
            <person name="Feng H."/>
        </authorList>
    </citation>
    <scope>NUCLEOTIDE SEQUENCE [LARGE SCALE GENOMIC DNA]</scope>
    <source>
        <strain evidence="8 9">J015</strain>
    </source>
</reference>
<protein>
    <submittedName>
        <fullName evidence="8">GtrA family protein</fullName>
    </submittedName>
</protein>
<evidence type="ECO:0000256" key="4">
    <source>
        <dbReference type="ARBA" id="ARBA00022989"/>
    </source>
</evidence>
<name>A0A3B0FFK9_PSEPS</name>
<dbReference type="AlphaFoldDB" id="A0A3B0FFK9"/>
<evidence type="ECO:0000313" key="9">
    <source>
        <dbReference type="Proteomes" id="UP000273159"/>
    </source>
</evidence>
<dbReference type="PANTHER" id="PTHR38459:SF1">
    <property type="entry name" value="PROPHAGE BACTOPRENOL-LINKED GLUCOSE TRANSLOCASE HOMOLOG"/>
    <property type="match status" value="1"/>
</dbReference>
<proteinExistence type="inferred from homology"/>
<organism evidence="8 9">
    <name type="scientific">Pseudarthrobacter phenanthrenivorans</name>
    <name type="common">Arthrobacter phenanthrenivorans</name>
    <dbReference type="NCBI Taxonomy" id="361575"/>
    <lineage>
        <taxon>Bacteria</taxon>
        <taxon>Bacillati</taxon>
        <taxon>Actinomycetota</taxon>
        <taxon>Actinomycetes</taxon>
        <taxon>Micrococcales</taxon>
        <taxon>Micrococcaceae</taxon>
        <taxon>Pseudarthrobacter</taxon>
    </lineage>
</organism>
<dbReference type="Pfam" id="PF04138">
    <property type="entry name" value="GtrA_DPMS_TM"/>
    <property type="match status" value="1"/>
</dbReference>
<evidence type="ECO:0000256" key="6">
    <source>
        <dbReference type="SAM" id="Phobius"/>
    </source>
</evidence>
<comment type="similarity">
    <text evidence="2">Belongs to the GtrA family.</text>
</comment>
<evidence type="ECO:0000313" key="8">
    <source>
        <dbReference type="EMBL" id="RKO25396.1"/>
    </source>
</evidence>
<keyword evidence="5 6" id="KW-0472">Membrane</keyword>
<dbReference type="GO" id="GO:0005886">
    <property type="term" value="C:plasma membrane"/>
    <property type="evidence" value="ECO:0007669"/>
    <property type="project" value="TreeGrafter"/>
</dbReference>
<evidence type="ECO:0000256" key="1">
    <source>
        <dbReference type="ARBA" id="ARBA00004141"/>
    </source>
</evidence>
<evidence type="ECO:0000256" key="3">
    <source>
        <dbReference type="ARBA" id="ARBA00022692"/>
    </source>
</evidence>
<dbReference type="InterPro" id="IPR051401">
    <property type="entry name" value="GtrA_CellWall_Glycosyl"/>
</dbReference>
<dbReference type="EMBL" id="RBNH01000004">
    <property type="protein sequence ID" value="RKO25396.1"/>
    <property type="molecule type" value="Genomic_DNA"/>
</dbReference>
<comment type="caution">
    <text evidence="8">The sequence shown here is derived from an EMBL/GenBank/DDBJ whole genome shotgun (WGS) entry which is preliminary data.</text>
</comment>
<dbReference type="RefSeq" id="WP_013601972.1">
    <property type="nucleotide sequence ID" value="NZ_RBNH01000004.1"/>
</dbReference>
<accession>A0A3B0FFK9</accession>
<evidence type="ECO:0000256" key="2">
    <source>
        <dbReference type="ARBA" id="ARBA00009399"/>
    </source>
</evidence>
<dbReference type="InterPro" id="IPR007267">
    <property type="entry name" value="GtrA_DPMS_TM"/>
</dbReference>
<evidence type="ECO:0000256" key="5">
    <source>
        <dbReference type="ARBA" id="ARBA00023136"/>
    </source>
</evidence>
<dbReference type="PANTHER" id="PTHR38459">
    <property type="entry name" value="PROPHAGE BACTOPRENOL-LINKED GLUCOSE TRANSLOCASE HOMOLOG"/>
    <property type="match status" value="1"/>
</dbReference>
<evidence type="ECO:0000259" key="7">
    <source>
        <dbReference type="Pfam" id="PF04138"/>
    </source>
</evidence>
<keyword evidence="3 6" id="KW-0812">Transmembrane</keyword>
<reference evidence="9" key="2">
    <citation type="submission" date="2018-10" db="EMBL/GenBank/DDBJ databases">
        <authorList>
            <person name="Wang Y."/>
            <person name="Wang J."/>
            <person name="Yang X."/>
            <person name="Wang Z."/>
            <person name="Huang Y."/>
        </authorList>
    </citation>
    <scope>NUCLEOTIDE SEQUENCE [LARGE SCALE GENOMIC DNA]</scope>
    <source>
        <strain evidence="9">J015</strain>
    </source>
</reference>
<comment type="subcellular location">
    <subcellularLocation>
        <location evidence="1">Membrane</location>
        <topology evidence="1">Multi-pass membrane protein</topology>
    </subcellularLocation>
</comment>
<dbReference type="Proteomes" id="UP000273159">
    <property type="component" value="Unassembled WGS sequence"/>
</dbReference>
<dbReference type="GO" id="GO:0000271">
    <property type="term" value="P:polysaccharide biosynthetic process"/>
    <property type="evidence" value="ECO:0007669"/>
    <property type="project" value="InterPro"/>
</dbReference>
<feature type="transmembrane region" description="Helical" evidence="6">
    <location>
        <begin position="16"/>
        <end position="35"/>
    </location>
</feature>
<feature type="domain" description="GtrA/DPMS transmembrane" evidence="7">
    <location>
        <begin position="15"/>
        <end position="131"/>
    </location>
</feature>
<keyword evidence="4 6" id="KW-1133">Transmembrane helix</keyword>
<sequence length="153" mass="16895">MTRLARVLLRARISRFAMVGAFGALLNILIMTALIAVGTNYITAAIVAAETTIITNFLMQEKLAFADLAERGRPLIQRFFHSFSFNTLEAVARIPLLWVLVEFFRIASPVAQAGTLGVAFFVRYAFHLKFVYGGQEPVVPVPVPVPVLKQADD</sequence>